<accession>A0AAV7V9F8</accession>
<sequence length="103" mass="11363">MQPLQRSDDCHASTSALSVLMSVLSVLMSACTVCPDVCAVCPDVCAVRPDVCAVRPERCSHHRGPMTALRPYLREKKGGRTPILDLTLLELESGHWSKFDRHC</sequence>
<gene>
    <name evidence="2" type="ORF">NDU88_001195</name>
</gene>
<dbReference type="PROSITE" id="PS51257">
    <property type="entry name" value="PROKAR_LIPOPROTEIN"/>
    <property type="match status" value="1"/>
</dbReference>
<organism evidence="2 3">
    <name type="scientific">Pleurodeles waltl</name>
    <name type="common">Iberian ribbed newt</name>
    <dbReference type="NCBI Taxonomy" id="8319"/>
    <lineage>
        <taxon>Eukaryota</taxon>
        <taxon>Metazoa</taxon>
        <taxon>Chordata</taxon>
        <taxon>Craniata</taxon>
        <taxon>Vertebrata</taxon>
        <taxon>Euteleostomi</taxon>
        <taxon>Amphibia</taxon>
        <taxon>Batrachia</taxon>
        <taxon>Caudata</taxon>
        <taxon>Salamandroidea</taxon>
        <taxon>Salamandridae</taxon>
        <taxon>Pleurodelinae</taxon>
        <taxon>Pleurodeles</taxon>
    </lineage>
</organism>
<evidence type="ECO:0000256" key="1">
    <source>
        <dbReference type="SAM" id="SignalP"/>
    </source>
</evidence>
<dbReference type="EMBL" id="JANPWB010000003">
    <property type="protein sequence ID" value="KAJ1197335.1"/>
    <property type="molecule type" value="Genomic_DNA"/>
</dbReference>
<evidence type="ECO:0000313" key="3">
    <source>
        <dbReference type="Proteomes" id="UP001066276"/>
    </source>
</evidence>
<keyword evidence="3" id="KW-1185">Reference proteome</keyword>
<evidence type="ECO:0008006" key="4">
    <source>
        <dbReference type="Google" id="ProtNLM"/>
    </source>
</evidence>
<protein>
    <recommendedName>
        <fullName evidence="4">Secreted protein</fullName>
    </recommendedName>
</protein>
<comment type="caution">
    <text evidence="2">The sequence shown here is derived from an EMBL/GenBank/DDBJ whole genome shotgun (WGS) entry which is preliminary data.</text>
</comment>
<evidence type="ECO:0000313" key="2">
    <source>
        <dbReference type="EMBL" id="KAJ1197335.1"/>
    </source>
</evidence>
<keyword evidence="1" id="KW-0732">Signal</keyword>
<dbReference type="Proteomes" id="UP001066276">
    <property type="component" value="Chromosome 2_1"/>
</dbReference>
<feature type="chain" id="PRO_5043630806" description="Secreted protein" evidence="1">
    <location>
        <begin position="40"/>
        <end position="103"/>
    </location>
</feature>
<reference evidence="2" key="1">
    <citation type="journal article" date="2022" name="bioRxiv">
        <title>Sequencing and chromosome-scale assembly of the giantPleurodeles waltlgenome.</title>
        <authorList>
            <person name="Brown T."/>
            <person name="Elewa A."/>
            <person name="Iarovenko S."/>
            <person name="Subramanian E."/>
            <person name="Araus A.J."/>
            <person name="Petzold A."/>
            <person name="Susuki M."/>
            <person name="Suzuki K.-i.T."/>
            <person name="Hayashi T."/>
            <person name="Toyoda A."/>
            <person name="Oliveira C."/>
            <person name="Osipova E."/>
            <person name="Leigh N.D."/>
            <person name="Simon A."/>
            <person name="Yun M.H."/>
        </authorList>
    </citation>
    <scope>NUCLEOTIDE SEQUENCE</scope>
    <source>
        <strain evidence="2">20211129_DDA</strain>
        <tissue evidence="2">Liver</tissue>
    </source>
</reference>
<dbReference type="AlphaFoldDB" id="A0AAV7V9F8"/>
<feature type="signal peptide" evidence="1">
    <location>
        <begin position="1"/>
        <end position="39"/>
    </location>
</feature>
<proteinExistence type="predicted"/>
<name>A0AAV7V9F8_PLEWA</name>